<evidence type="ECO:0000313" key="2">
    <source>
        <dbReference type="EMBL" id="KAG0687349.1"/>
    </source>
</evidence>
<proteinExistence type="predicted"/>
<sequence>MDQPDFNSDTTVNDSNNIEDELMDLFMYYVDDLCDEKIKELDSTIKLYGLLSCGITIGFVFASLLIFSVWIFSVINKGGSDNENENENDNDNEKSDGMYDYFLEHTFTPPNEEDDIISNVGVNKVYTSKWGIPQKIKDKALFWRAISRESATNVEYNGYDSLIDLYANETSKTSINNDDDDINDNDNDDINNNNKLILNELKQNDSLSDCYTTATGTETLGDSIQKSFKSGFILSSTPEQENLSDISLDNPLVFQNISLLDEDNDNIDNDDDDQHQDIRDDIKLSIQSLNKNSFSSDEYEDSSDTKVSDNEIEYNNNNSKFYSYQLSIYGPKYLITYLNKIYGNWDEFEKRVLFSQNEINNENNIGDRNVIKALKILNRKCTEDFRKDKIKKKLKTLRIAYVTETYHEIILHDIMKSDEFLFKVIKDNRVDKFVKFDIFQLFYCSFWYESEIPLTFEFTEKVIISMIEFLSFINNKCIEYKDGIRSLYDFLSYSNIEDFTEGGIFDECFKDINKYSFEKQNIIWECLKLVICQWMNECKNNNEIKFIYEILSIKINKMIQKYVEKDNCKYQEFLLIWKMLKNRFNIDNNEKEIKLSDITNNNKENEEVNCSVIKELNDVKGVNSICKVKRKLSVANRI</sequence>
<dbReference type="AlphaFoldDB" id="A0A9P7BF64"/>
<reference evidence="2" key="1">
    <citation type="submission" date="2020-11" db="EMBL/GenBank/DDBJ databases">
        <title>Kefir isolates.</title>
        <authorList>
            <person name="Marcisauskas S."/>
            <person name="Kim Y."/>
            <person name="Blasche S."/>
        </authorList>
    </citation>
    <scope>NUCLEOTIDE SEQUENCE</scope>
    <source>
        <strain evidence="2">Olga-1</strain>
    </source>
</reference>
<keyword evidence="3" id="KW-1185">Reference proteome</keyword>
<evidence type="ECO:0000256" key="1">
    <source>
        <dbReference type="SAM" id="Phobius"/>
    </source>
</evidence>
<keyword evidence="1" id="KW-0472">Membrane</keyword>
<comment type="caution">
    <text evidence="2">The sequence shown here is derived from an EMBL/GenBank/DDBJ whole genome shotgun (WGS) entry which is preliminary data.</text>
</comment>
<keyword evidence="1" id="KW-1133">Transmembrane helix</keyword>
<dbReference type="OrthoDB" id="3994852at2759"/>
<feature type="transmembrane region" description="Helical" evidence="1">
    <location>
        <begin position="47"/>
        <end position="72"/>
    </location>
</feature>
<dbReference type="EMBL" id="PUHW01000275">
    <property type="protein sequence ID" value="KAG0687349.1"/>
    <property type="molecule type" value="Genomic_DNA"/>
</dbReference>
<name>A0A9P7BF64_9ASCO</name>
<keyword evidence="1" id="KW-0812">Transmembrane</keyword>
<protein>
    <submittedName>
        <fullName evidence="2">Uncharacterized protein</fullName>
    </submittedName>
</protein>
<organism evidence="2 3">
    <name type="scientific">Pichia californica</name>
    <dbReference type="NCBI Taxonomy" id="460514"/>
    <lineage>
        <taxon>Eukaryota</taxon>
        <taxon>Fungi</taxon>
        <taxon>Dikarya</taxon>
        <taxon>Ascomycota</taxon>
        <taxon>Saccharomycotina</taxon>
        <taxon>Pichiomycetes</taxon>
        <taxon>Pichiales</taxon>
        <taxon>Pichiaceae</taxon>
        <taxon>Pichia</taxon>
    </lineage>
</organism>
<dbReference type="Proteomes" id="UP000697127">
    <property type="component" value="Unassembled WGS sequence"/>
</dbReference>
<accession>A0A9P7BF64</accession>
<evidence type="ECO:0000313" key="3">
    <source>
        <dbReference type="Proteomes" id="UP000697127"/>
    </source>
</evidence>
<gene>
    <name evidence="2" type="ORF">C6P40_002479</name>
</gene>